<dbReference type="Pfam" id="PF03524">
    <property type="entry name" value="CagX"/>
    <property type="match status" value="1"/>
</dbReference>
<keyword evidence="5" id="KW-1185">Reference proteome</keyword>
<dbReference type="AlphaFoldDB" id="A0A6P1G9V9"/>
<dbReference type="InterPro" id="IPR033645">
    <property type="entry name" value="VirB9/CagX/TrbG_C"/>
</dbReference>
<dbReference type="CDD" id="cd06911">
    <property type="entry name" value="VirB9_CagX_TrbG"/>
    <property type="match status" value="1"/>
</dbReference>
<dbReference type="RefSeq" id="WP_160094988.1">
    <property type="nucleotide sequence ID" value="NZ_CP047224.1"/>
</dbReference>
<evidence type="ECO:0000256" key="3">
    <source>
        <dbReference type="SAM" id="SignalP"/>
    </source>
</evidence>
<evidence type="ECO:0000313" key="5">
    <source>
        <dbReference type="Proteomes" id="UP000464912"/>
    </source>
</evidence>
<gene>
    <name evidence="4" type="ORF">GP480_00795</name>
</gene>
<dbReference type="InterPro" id="IPR010258">
    <property type="entry name" value="Conjugal_tfr_TrbG/VirB9/CagX"/>
</dbReference>
<accession>A0A6P1G9V9</accession>
<evidence type="ECO:0000256" key="1">
    <source>
        <dbReference type="ARBA" id="ARBA00006135"/>
    </source>
</evidence>
<dbReference type="EMBL" id="CP047224">
    <property type="protein sequence ID" value="QHD65003.1"/>
    <property type="molecule type" value="Genomic_DNA"/>
</dbReference>
<organism evidence="4 5">
    <name type="scientific">Neorickettsia findlayensis</name>
    <dbReference type="NCBI Taxonomy" id="2686014"/>
    <lineage>
        <taxon>Bacteria</taxon>
        <taxon>Pseudomonadati</taxon>
        <taxon>Pseudomonadota</taxon>
        <taxon>Alphaproteobacteria</taxon>
        <taxon>Rickettsiales</taxon>
        <taxon>Anaplasmataceae</taxon>
        <taxon>Neorickettsia</taxon>
    </lineage>
</organism>
<dbReference type="Proteomes" id="UP000464912">
    <property type="component" value="Chromosome"/>
</dbReference>
<proteinExistence type="inferred from homology"/>
<evidence type="ECO:0000256" key="2">
    <source>
        <dbReference type="ARBA" id="ARBA00022729"/>
    </source>
</evidence>
<evidence type="ECO:0000313" key="4">
    <source>
        <dbReference type="EMBL" id="QHD65003.1"/>
    </source>
</evidence>
<dbReference type="Gene3D" id="2.60.40.2500">
    <property type="match status" value="1"/>
</dbReference>
<feature type="signal peptide" evidence="3">
    <location>
        <begin position="1"/>
        <end position="23"/>
    </location>
</feature>
<protein>
    <submittedName>
        <fullName evidence="4">TrbG/VirB9 family P-type conjugative transfer protein</fullName>
    </submittedName>
</protein>
<name>A0A6P1G9V9_9RICK</name>
<keyword evidence="2 3" id="KW-0732">Signal</keyword>
<dbReference type="KEGG" id="nef:GP480_00795"/>
<reference evidence="4 5" key="1">
    <citation type="journal article" date="2020" name="MBio">
        <title>Erratum for Teymournejad et al., 'Isolation and Molecular Analysis of a Novel Neorickettsia Species That Causes Potomac Horse Fever'.</title>
        <authorList>
            <person name="Teymournejad O."/>
            <person name="Lin M."/>
            <person name="Bekebrede H."/>
            <person name="Kamr A."/>
            <person name="Toribio R.E."/>
            <person name="Arroyo L.G."/>
            <person name="Baird J.D."/>
            <person name="Rikihisa Y."/>
        </authorList>
    </citation>
    <scope>NUCLEOTIDE SEQUENCE [LARGE SCALE GENOMIC DNA]</scope>
    <source>
        <strain evidence="4 5">Fin17</strain>
    </source>
</reference>
<dbReference type="InterPro" id="IPR038161">
    <property type="entry name" value="VirB9/CagX/TrbG_C_sf"/>
</dbReference>
<feature type="chain" id="PRO_5026918567" evidence="3">
    <location>
        <begin position="24"/>
        <end position="266"/>
    </location>
</feature>
<comment type="similarity">
    <text evidence="1">Belongs to the TrbG/VirB9 family.</text>
</comment>
<sequence length="266" mass="29811">MKRSYSFATLLMLHLVLCLPALADQRAHSLASTPHIKEIVYNPNGIHTYTGFFGYQSSIVFEEGEVISTISMGDSTGWQLDAQGNRLFLKPVEDNATTNVTILTSKRVYHFIFTAKEARDVRDPELAYEVRFRYPSNAVSIQNAGITSMQNGNVESTGLDIGKKAYLNFDYKLSGYDAIKPIKVFDDGRFTYMQFPSVNANLPAVFRVDSQGYEALVNYHISGKYLVVQEVAPLFTLRHGHDHVCVFNMKTALKKRKGGSKVFTNG</sequence>
<reference evidence="4 5" key="2">
    <citation type="journal article" date="2020" name="MBio">
        <title>Isolation and Molecular Analysis of a Novel Neorickettsia Species That Causes Potomac Horse Fever.</title>
        <authorList>
            <person name="Teymournejad O."/>
            <person name="Lin M."/>
            <person name="Bekebrede H."/>
            <person name="Kamr A."/>
            <person name="Toribio R.E."/>
            <person name="Arroyo L.G."/>
            <person name="Baird J.D."/>
            <person name="Rikihisa Y."/>
        </authorList>
    </citation>
    <scope>NUCLEOTIDE SEQUENCE [LARGE SCALE GENOMIC DNA]</scope>
    <source>
        <strain evidence="4 5">Fin17</strain>
    </source>
</reference>